<sequence>MANASKKHMGTGAQGKGSGTGATTDLPAGSIGDNTVLSNRDKSRHTEARGLDGKTIQTEQMQDHAANREPEADRTP</sequence>
<dbReference type="AlphaFoldDB" id="A0AAC8ZWQ6"/>
<evidence type="ECO:0000313" key="2">
    <source>
        <dbReference type="EMBL" id="ALG74950.1"/>
    </source>
</evidence>
<keyword evidence="3" id="KW-1185">Reference proteome</keyword>
<feature type="compositionally biased region" description="Basic and acidic residues" evidence="1">
    <location>
        <begin position="39"/>
        <end position="52"/>
    </location>
</feature>
<feature type="region of interest" description="Disordered" evidence="1">
    <location>
        <begin position="1"/>
        <end position="76"/>
    </location>
</feature>
<name>A0AAC8ZWQ6_9PROT</name>
<dbReference type="KEGG" id="ati:AL072_28555"/>
<proteinExistence type="predicted"/>
<dbReference type="RefSeq" id="WP_045584900.1">
    <property type="nucleotide sequence ID" value="NZ_CP012406.1"/>
</dbReference>
<evidence type="ECO:0000256" key="1">
    <source>
        <dbReference type="SAM" id="MobiDB-lite"/>
    </source>
</evidence>
<protein>
    <submittedName>
        <fullName evidence="2">Uncharacterized protein</fullName>
    </submittedName>
</protein>
<reference evidence="3" key="1">
    <citation type="submission" date="2015-08" db="EMBL/GenBank/DDBJ databases">
        <title>Complete Genome Sequence of Azospirillum thiophilum BV-S.</title>
        <authorList>
            <person name="Fomenkov A."/>
            <person name="Vincze T."/>
            <person name="Grabovich M."/>
            <person name="Dubinina G."/>
            <person name="Orlova M."/>
            <person name="Belousova E."/>
            <person name="Roberts R.J."/>
        </authorList>
    </citation>
    <scope>NUCLEOTIDE SEQUENCE [LARGE SCALE GENOMIC DNA]</scope>
    <source>
        <strain evidence="3">BV-S</strain>
    </source>
</reference>
<dbReference type="Proteomes" id="UP000069935">
    <property type="component" value="Chromosome 6"/>
</dbReference>
<evidence type="ECO:0000313" key="3">
    <source>
        <dbReference type="Proteomes" id="UP000069935"/>
    </source>
</evidence>
<organism evidence="2 3">
    <name type="scientific">Azospirillum thiophilum</name>
    <dbReference type="NCBI Taxonomy" id="528244"/>
    <lineage>
        <taxon>Bacteria</taxon>
        <taxon>Pseudomonadati</taxon>
        <taxon>Pseudomonadota</taxon>
        <taxon>Alphaproteobacteria</taxon>
        <taxon>Rhodospirillales</taxon>
        <taxon>Azospirillaceae</taxon>
        <taxon>Azospirillum</taxon>
    </lineage>
</organism>
<accession>A0AAC8ZWQ6</accession>
<reference evidence="2 3" key="2">
    <citation type="journal article" date="2016" name="Genome Announc.">
        <title>Complete Genome Sequence of a Strain of Azospirillum thiophilum Isolated from a Sulfide Spring.</title>
        <authorList>
            <person name="Fomenkov A."/>
            <person name="Vincze T."/>
            <person name="Grabovich M."/>
            <person name="Anton B.P."/>
            <person name="Dubinina G."/>
            <person name="Orlova M."/>
            <person name="Belousova E."/>
            <person name="Roberts R.J."/>
        </authorList>
    </citation>
    <scope>NUCLEOTIDE SEQUENCE [LARGE SCALE GENOMIC DNA]</scope>
    <source>
        <strain evidence="2 3">BV-S</strain>
    </source>
</reference>
<dbReference type="EMBL" id="CP012406">
    <property type="protein sequence ID" value="ALG74950.1"/>
    <property type="molecule type" value="Genomic_DNA"/>
</dbReference>
<gene>
    <name evidence="2" type="ORF">AL072_28555</name>
</gene>
<feature type="compositionally biased region" description="Basic and acidic residues" evidence="1">
    <location>
        <begin position="61"/>
        <end position="76"/>
    </location>
</feature>